<evidence type="ECO:0000256" key="2">
    <source>
        <dbReference type="ARBA" id="ARBA00022676"/>
    </source>
</evidence>
<dbReference type="Proteomes" id="UP000030687">
    <property type="component" value="Unassembled WGS sequence"/>
</dbReference>
<protein>
    <recommendedName>
        <fullName evidence="6">Glycosyltransferase</fullName>
    </recommendedName>
</protein>
<accession>V4TQG3</accession>
<dbReference type="SUPFAM" id="SSF53756">
    <property type="entry name" value="UDP-Glycosyltransferase/glycogen phosphorylase"/>
    <property type="match status" value="1"/>
</dbReference>
<dbReference type="OMA" id="MERQPHA"/>
<dbReference type="Pfam" id="PF00201">
    <property type="entry name" value="UDPGT"/>
    <property type="match status" value="1"/>
</dbReference>
<dbReference type="OrthoDB" id="5835829at2759"/>
<dbReference type="Gramene" id="ESR53955">
    <property type="protein sequence ID" value="ESR53955"/>
    <property type="gene ID" value="CICLE_v10019991mg"/>
</dbReference>
<evidence type="ECO:0000256" key="3">
    <source>
        <dbReference type="ARBA" id="ARBA00022679"/>
    </source>
</evidence>
<keyword evidence="2" id="KW-0328">Glycosyltransferase</keyword>
<dbReference type="PANTHER" id="PTHR11926:SF1412">
    <property type="entry name" value="UDP-GLYCOSYLTRANSFERASE 83A1-LIKE"/>
    <property type="match status" value="1"/>
</dbReference>
<reference evidence="4 5" key="1">
    <citation type="submission" date="2013-10" db="EMBL/GenBank/DDBJ databases">
        <authorList>
            <consortium name="International Citrus Genome Consortium"/>
            <person name="Jenkins J."/>
            <person name="Schmutz J."/>
            <person name="Prochnik S."/>
            <person name="Rokhsar D."/>
            <person name="Gmitter F."/>
            <person name="Ollitrault P."/>
            <person name="Machado M."/>
            <person name="Talon M."/>
            <person name="Wincker P."/>
            <person name="Jaillon O."/>
            <person name="Morgante M."/>
        </authorList>
    </citation>
    <scope>NUCLEOTIDE SEQUENCE</scope>
    <source>
        <strain evidence="5">cv. Clemenules</strain>
    </source>
</reference>
<dbReference type="GO" id="GO:0080043">
    <property type="term" value="F:quercetin 3-O-glucosyltransferase activity"/>
    <property type="evidence" value="ECO:0007669"/>
    <property type="project" value="TreeGrafter"/>
</dbReference>
<dbReference type="CDD" id="cd03784">
    <property type="entry name" value="GT1_Gtf-like"/>
    <property type="match status" value="1"/>
</dbReference>
<dbReference type="PANTHER" id="PTHR11926">
    <property type="entry name" value="GLUCOSYL/GLUCURONOSYL TRANSFERASES"/>
    <property type="match status" value="1"/>
</dbReference>
<dbReference type="eggNOG" id="KOG1192">
    <property type="taxonomic scope" value="Eukaryota"/>
</dbReference>
<evidence type="ECO:0000256" key="1">
    <source>
        <dbReference type="ARBA" id="ARBA00009995"/>
    </source>
</evidence>
<name>V4TQG3_CITCL</name>
<dbReference type="AlphaFoldDB" id="V4TQG3"/>
<dbReference type="InterPro" id="IPR002213">
    <property type="entry name" value="UDP_glucos_trans"/>
</dbReference>
<dbReference type="Gene3D" id="3.40.50.2000">
    <property type="entry name" value="Glycogen Phosphorylase B"/>
    <property type="match status" value="2"/>
</dbReference>
<evidence type="ECO:0000313" key="5">
    <source>
        <dbReference type="Proteomes" id="UP000030687"/>
    </source>
</evidence>
<organism evidence="4 5">
    <name type="scientific">Citrus clementina</name>
    <name type="common">Clementine</name>
    <name type="synonym">Citrus deliciosa x Citrus sinensis</name>
    <dbReference type="NCBI Taxonomy" id="85681"/>
    <lineage>
        <taxon>Eukaryota</taxon>
        <taxon>Viridiplantae</taxon>
        <taxon>Streptophyta</taxon>
        <taxon>Embryophyta</taxon>
        <taxon>Tracheophyta</taxon>
        <taxon>Spermatophyta</taxon>
        <taxon>Magnoliopsida</taxon>
        <taxon>eudicotyledons</taxon>
        <taxon>Gunneridae</taxon>
        <taxon>Pentapetalae</taxon>
        <taxon>rosids</taxon>
        <taxon>malvids</taxon>
        <taxon>Sapindales</taxon>
        <taxon>Rutaceae</taxon>
        <taxon>Aurantioideae</taxon>
        <taxon>Citrus</taxon>
    </lineage>
</organism>
<gene>
    <name evidence="4" type="ORF">CICLE_v10019991mg</name>
</gene>
<keyword evidence="5" id="KW-1185">Reference proteome</keyword>
<sequence>MSRQPHVLVIPYPAQGHVAPLMKLATKIAERAIKVTVVNTQFIHKKIIASLQEKAEDSSSQIKLVTIPDGLELQAADREDPLKLGESVARAMRGCLRDLIEKINQSNDCEPIRCVIADVTVGSALEVAESMGIARAAVVPFGPGSLALSLQFPKLLEAGIIDPNGFAILNDGLISLSDEIPAWKRNEYTWSFPDEPSEQKILLGIICAVIQAVKISNWIINNSVYELDSPACDLIPNILPIGPLLASNHSGDLDGNFWSEDSSCLSWLDEQAIRSVVYVAFGSVAVLSQQQFAELALGLESLQKPFLWVIRQDFMNGSRAKFPDGFIERVSNRGKIVEWAPQEKVLGHSSVACFISHCGWNSTMEGLSMGVPFLCWPYFSDQYQNRNYICDAWKIGLQFFPDENGIITRQEIQRKVLTLLKNDDIRSNSLKLKEVARKSLLGGGSSFRNFESFISDIKMLISGCDSTLWMKKQE</sequence>
<dbReference type="FunFam" id="3.40.50.2000:FF:000061">
    <property type="entry name" value="UDP-glycosyltransferase 83A1"/>
    <property type="match status" value="1"/>
</dbReference>
<dbReference type="EMBL" id="KI536661">
    <property type="protein sequence ID" value="ESR53955.1"/>
    <property type="molecule type" value="Genomic_DNA"/>
</dbReference>
<dbReference type="InParanoid" id="V4TQG3"/>
<evidence type="ECO:0000313" key="4">
    <source>
        <dbReference type="EMBL" id="ESR53955.1"/>
    </source>
</evidence>
<proteinExistence type="inferred from homology"/>
<dbReference type="KEGG" id="cic:CICLE_v10019991mg"/>
<comment type="similarity">
    <text evidence="1">Belongs to the UDP-glycosyltransferase family.</text>
</comment>
<keyword evidence="3" id="KW-0808">Transferase</keyword>
<dbReference type="FunFam" id="3.40.50.2000:FF:000108">
    <property type="entry name" value="UDP-glycosyltransferase 83A1"/>
    <property type="match status" value="1"/>
</dbReference>
<evidence type="ECO:0008006" key="6">
    <source>
        <dbReference type="Google" id="ProtNLM"/>
    </source>
</evidence>
<dbReference type="GO" id="GO:0080044">
    <property type="term" value="F:quercetin 7-O-glucosyltransferase activity"/>
    <property type="evidence" value="ECO:0007669"/>
    <property type="project" value="TreeGrafter"/>
</dbReference>